<dbReference type="OrthoDB" id="2019149at2759"/>
<evidence type="ECO:0000259" key="6">
    <source>
        <dbReference type="Pfam" id="PF01095"/>
    </source>
</evidence>
<dbReference type="InterPro" id="IPR000070">
    <property type="entry name" value="Pectinesterase_cat"/>
</dbReference>
<dbReference type="AlphaFoldDB" id="A0A314V0M0"/>
<name>A0A314V0M0_PRUYE</name>
<dbReference type="GO" id="GO:0042545">
    <property type="term" value="P:cell wall modification"/>
    <property type="evidence" value="ECO:0007669"/>
    <property type="project" value="InterPro"/>
</dbReference>
<evidence type="ECO:0000313" key="8">
    <source>
        <dbReference type="Proteomes" id="UP000250321"/>
    </source>
</evidence>
<dbReference type="InterPro" id="IPR012334">
    <property type="entry name" value="Pectin_lyas_fold"/>
</dbReference>
<dbReference type="Pfam" id="PF01095">
    <property type="entry name" value="Pectinesterase"/>
    <property type="match status" value="1"/>
</dbReference>
<evidence type="ECO:0000256" key="1">
    <source>
        <dbReference type="ARBA" id="ARBA00004191"/>
    </source>
</evidence>
<dbReference type="Gene3D" id="2.160.20.10">
    <property type="entry name" value="Single-stranded right-handed beta-helix, Pectin lyase-like"/>
    <property type="match status" value="1"/>
</dbReference>
<keyword evidence="3" id="KW-0134">Cell wall</keyword>
<accession>A0A314V0M0</accession>
<comment type="caution">
    <text evidence="7">The sequence shown here is derived from an EMBL/GenBank/DDBJ whole genome shotgun (WGS) entry which is preliminary data.</text>
</comment>
<evidence type="ECO:0000256" key="5">
    <source>
        <dbReference type="ARBA" id="ARBA00023085"/>
    </source>
</evidence>
<comment type="subcellular location">
    <subcellularLocation>
        <location evidence="1">Secreted</location>
        <location evidence="1">Cell wall</location>
    </subcellularLocation>
</comment>
<dbReference type="Proteomes" id="UP000250321">
    <property type="component" value="Unassembled WGS sequence"/>
</dbReference>
<keyword evidence="3" id="KW-0964">Secreted</keyword>
<sequence length="99" mass="10977">MLSGQFGQPVGWLEWQRSNFALSTLYYGEYKNFGPASSTRYRVKWPGFHIITSANVASQFTVSSLIAGRSWLPATGVPYTGGYDQGEVVAKGNFLHPNR</sequence>
<organism evidence="7 8">
    <name type="scientific">Prunus yedoensis var. nudiflora</name>
    <dbReference type="NCBI Taxonomy" id="2094558"/>
    <lineage>
        <taxon>Eukaryota</taxon>
        <taxon>Viridiplantae</taxon>
        <taxon>Streptophyta</taxon>
        <taxon>Embryophyta</taxon>
        <taxon>Tracheophyta</taxon>
        <taxon>Spermatophyta</taxon>
        <taxon>Magnoliopsida</taxon>
        <taxon>eudicotyledons</taxon>
        <taxon>Gunneridae</taxon>
        <taxon>Pentapetalae</taxon>
        <taxon>rosids</taxon>
        <taxon>fabids</taxon>
        <taxon>Rosales</taxon>
        <taxon>Rosaceae</taxon>
        <taxon>Amygdaloideae</taxon>
        <taxon>Amygdaleae</taxon>
        <taxon>Prunus</taxon>
    </lineage>
</organism>
<keyword evidence="8" id="KW-1185">Reference proteome</keyword>
<dbReference type="UniPathway" id="UPA00545">
    <property type="reaction ID" value="UER00823"/>
</dbReference>
<keyword evidence="5" id="KW-0063">Aspartyl esterase</keyword>
<keyword evidence="4" id="KW-0378">Hydrolase</keyword>
<dbReference type="PANTHER" id="PTHR31707">
    <property type="entry name" value="PECTINESTERASE"/>
    <property type="match status" value="1"/>
</dbReference>
<dbReference type="InterPro" id="IPR011050">
    <property type="entry name" value="Pectin_lyase_fold/virulence"/>
</dbReference>
<evidence type="ECO:0000256" key="4">
    <source>
        <dbReference type="ARBA" id="ARBA00022801"/>
    </source>
</evidence>
<gene>
    <name evidence="7" type="ORF">Pyn_07235</name>
</gene>
<dbReference type="EMBL" id="PJQY01002783">
    <property type="protein sequence ID" value="PQM42706.1"/>
    <property type="molecule type" value="Genomic_DNA"/>
</dbReference>
<comment type="pathway">
    <text evidence="2">Glycan metabolism; pectin degradation; 2-dehydro-3-deoxy-D-gluconate from pectin: step 1/5.</text>
</comment>
<evidence type="ECO:0000256" key="3">
    <source>
        <dbReference type="ARBA" id="ARBA00022512"/>
    </source>
</evidence>
<evidence type="ECO:0000256" key="2">
    <source>
        <dbReference type="ARBA" id="ARBA00005184"/>
    </source>
</evidence>
<protein>
    <submittedName>
        <fullName evidence="7">Putative pectinesterase/pectinesterase inhibitor 60</fullName>
    </submittedName>
</protein>
<evidence type="ECO:0000313" key="7">
    <source>
        <dbReference type="EMBL" id="PQM42706.1"/>
    </source>
</evidence>
<dbReference type="SUPFAM" id="SSF51126">
    <property type="entry name" value="Pectin lyase-like"/>
    <property type="match status" value="1"/>
</dbReference>
<feature type="domain" description="Pectinesterase catalytic" evidence="6">
    <location>
        <begin position="7"/>
        <end position="68"/>
    </location>
</feature>
<reference evidence="7 8" key="1">
    <citation type="submission" date="2018-02" db="EMBL/GenBank/DDBJ databases">
        <title>Draft genome of wild Prunus yedoensis var. nudiflora.</title>
        <authorList>
            <person name="Baek S."/>
            <person name="Kim J.-H."/>
            <person name="Choi K."/>
            <person name="Kim G.-B."/>
            <person name="Cho A."/>
            <person name="Jang H."/>
            <person name="Shin C.-H."/>
            <person name="Yu H.-J."/>
            <person name="Mun J.-H."/>
        </authorList>
    </citation>
    <scope>NUCLEOTIDE SEQUENCE [LARGE SCALE GENOMIC DNA]</scope>
    <source>
        <strain evidence="8">cv. Jeju island</strain>
        <tissue evidence="7">Leaf</tissue>
    </source>
</reference>
<dbReference type="GO" id="GO:0030599">
    <property type="term" value="F:pectinesterase activity"/>
    <property type="evidence" value="ECO:0007669"/>
    <property type="project" value="InterPro"/>
</dbReference>
<dbReference type="STRING" id="2094558.A0A314V0M0"/>
<dbReference type="GO" id="GO:0045490">
    <property type="term" value="P:pectin catabolic process"/>
    <property type="evidence" value="ECO:0007669"/>
    <property type="project" value="UniProtKB-UniPathway"/>
</dbReference>
<proteinExistence type="predicted"/>